<keyword evidence="5" id="KW-1185">Reference proteome</keyword>
<dbReference type="InterPro" id="IPR035979">
    <property type="entry name" value="RBD_domain_sf"/>
</dbReference>
<dbReference type="InterPro" id="IPR000504">
    <property type="entry name" value="RRM_dom"/>
</dbReference>
<dbReference type="GO" id="GO:1901259">
    <property type="term" value="P:chloroplast rRNA processing"/>
    <property type="evidence" value="ECO:0007669"/>
    <property type="project" value="TreeGrafter"/>
</dbReference>
<gene>
    <name evidence="4" type="ORF">QJS10_CPB18g01899</name>
</gene>
<proteinExistence type="predicted"/>
<protein>
    <recommendedName>
        <fullName evidence="3">RRM domain-containing protein</fullName>
    </recommendedName>
</protein>
<comment type="caution">
    <text evidence="4">The sequence shown here is derived from an EMBL/GenBank/DDBJ whole genome shotgun (WGS) entry which is preliminary data.</text>
</comment>
<dbReference type="GO" id="GO:0003729">
    <property type="term" value="F:mRNA binding"/>
    <property type="evidence" value="ECO:0007669"/>
    <property type="project" value="TreeGrafter"/>
</dbReference>
<organism evidence="4 5">
    <name type="scientific">Acorus calamus</name>
    <name type="common">Sweet flag</name>
    <dbReference type="NCBI Taxonomy" id="4465"/>
    <lineage>
        <taxon>Eukaryota</taxon>
        <taxon>Viridiplantae</taxon>
        <taxon>Streptophyta</taxon>
        <taxon>Embryophyta</taxon>
        <taxon>Tracheophyta</taxon>
        <taxon>Spermatophyta</taxon>
        <taxon>Magnoliopsida</taxon>
        <taxon>Liliopsida</taxon>
        <taxon>Acoraceae</taxon>
        <taxon>Acorus</taxon>
    </lineage>
</organism>
<dbReference type="Pfam" id="PF00076">
    <property type="entry name" value="RRM_1"/>
    <property type="match status" value="1"/>
</dbReference>
<sequence>MAAAAAVVCPCFSSASTTTTTTTNARLPQYEAAPRMLTRTRLPRTRATAIGLSVWSPRSPKISVAVAQEEAAAAEVEVEEVEEGTVAEGGEEEEEEEKQWKLYFGNLPYHCGSAQLAGIIQEFGSPEMVEVLYDRETGRSRGFAFVTMSSMEDAEAVIQNLDGREFGGRTLRVNFSDKPRPKEPLYPETEFKLFVGNLSWTVTSEILAQGVPGVRQHCRCSCPLRW</sequence>
<name>A0AAV9CNC8_ACOCL</name>
<keyword evidence="1 2" id="KW-0694">RNA-binding</keyword>
<evidence type="ECO:0000313" key="5">
    <source>
        <dbReference type="Proteomes" id="UP001180020"/>
    </source>
</evidence>
<evidence type="ECO:0000256" key="2">
    <source>
        <dbReference type="PROSITE-ProRule" id="PRU00176"/>
    </source>
</evidence>
<dbReference type="PANTHER" id="PTHR48025:SF9">
    <property type="entry name" value="OS02G0815200 PROTEIN"/>
    <property type="match status" value="1"/>
</dbReference>
<reference evidence="4" key="1">
    <citation type="journal article" date="2023" name="Nat. Commun.">
        <title>Diploid and tetraploid genomes of Acorus and the evolution of monocots.</title>
        <authorList>
            <person name="Ma L."/>
            <person name="Liu K.W."/>
            <person name="Li Z."/>
            <person name="Hsiao Y.Y."/>
            <person name="Qi Y."/>
            <person name="Fu T."/>
            <person name="Tang G.D."/>
            <person name="Zhang D."/>
            <person name="Sun W.H."/>
            <person name="Liu D.K."/>
            <person name="Li Y."/>
            <person name="Chen G.Z."/>
            <person name="Liu X.D."/>
            <person name="Liao X.Y."/>
            <person name="Jiang Y.T."/>
            <person name="Yu X."/>
            <person name="Hao Y."/>
            <person name="Huang J."/>
            <person name="Zhao X.W."/>
            <person name="Ke S."/>
            <person name="Chen Y.Y."/>
            <person name="Wu W.L."/>
            <person name="Hsu J.L."/>
            <person name="Lin Y.F."/>
            <person name="Huang M.D."/>
            <person name="Li C.Y."/>
            <person name="Huang L."/>
            <person name="Wang Z.W."/>
            <person name="Zhao X."/>
            <person name="Zhong W.Y."/>
            <person name="Peng D.H."/>
            <person name="Ahmad S."/>
            <person name="Lan S."/>
            <person name="Zhang J.S."/>
            <person name="Tsai W.C."/>
            <person name="Van de Peer Y."/>
            <person name="Liu Z.J."/>
        </authorList>
    </citation>
    <scope>NUCLEOTIDE SEQUENCE</scope>
    <source>
        <strain evidence="4">CP</strain>
    </source>
</reference>
<dbReference type="Proteomes" id="UP001180020">
    <property type="component" value="Unassembled WGS sequence"/>
</dbReference>
<dbReference type="SUPFAM" id="SSF54928">
    <property type="entry name" value="RNA-binding domain, RBD"/>
    <property type="match status" value="1"/>
</dbReference>
<reference evidence="4" key="2">
    <citation type="submission" date="2023-06" db="EMBL/GenBank/DDBJ databases">
        <authorList>
            <person name="Ma L."/>
            <person name="Liu K.-W."/>
            <person name="Li Z."/>
            <person name="Hsiao Y.-Y."/>
            <person name="Qi Y."/>
            <person name="Fu T."/>
            <person name="Tang G."/>
            <person name="Zhang D."/>
            <person name="Sun W.-H."/>
            <person name="Liu D.-K."/>
            <person name="Li Y."/>
            <person name="Chen G.-Z."/>
            <person name="Liu X.-D."/>
            <person name="Liao X.-Y."/>
            <person name="Jiang Y.-T."/>
            <person name="Yu X."/>
            <person name="Hao Y."/>
            <person name="Huang J."/>
            <person name="Zhao X.-W."/>
            <person name="Ke S."/>
            <person name="Chen Y.-Y."/>
            <person name="Wu W.-L."/>
            <person name="Hsu J.-L."/>
            <person name="Lin Y.-F."/>
            <person name="Huang M.-D."/>
            <person name="Li C.-Y."/>
            <person name="Huang L."/>
            <person name="Wang Z.-W."/>
            <person name="Zhao X."/>
            <person name="Zhong W.-Y."/>
            <person name="Peng D.-H."/>
            <person name="Ahmad S."/>
            <person name="Lan S."/>
            <person name="Zhang J.-S."/>
            <person name="Tsai W.-C."/>
            <person name="Van De Peer Y."/>
            <person name="Liu Z.-J."/>
        </authorList>
    </citation>
    <scope>NUCLEOTIDE SEQUENCE</scope>
    <source>
        <strain evidence="4">CP</strain>
        <tissue evidence="4">Leaves</tissue>
    </source>
</reference>
<evidence type="ECO:0000313" key="4">
    <source>
        <dbReference type="EMBL" id="KAK1290511.1"/>
    </source>
</evidence>
<evidence type="ECO:0000256" key="1">
    <source>
        <dbReference type="ARBA" id="ARBA00022884"/>
    </source>
</evidence>
<dbReference type="InterPro" id="IPR050502">
    <property type="entry name" value="Euk_RNA-bind_prot"/>
</dbReference>
<dbReference type="PROSITE" id="PS50102">
    <property type="entry name" value="RRM"/>
    <property type="match status" value="1"/>
</dbReference>
<dbReference type="SMART" id="SM00360">
    <property type="entry name" value="RRM"/>
    <property type="match status" value="1"/>
</dbReference>
<accession>A0AAV9CNC8</accession>
<dbReference type="Gene3D" id="3.30.70.330">
    <property type="match status" value="1"/>
</dbReference>
<dbReference type="AlphaFoldDB" id="A0AAV9CNC8"/>
<dbReference type="EMBL" id="JAUJYO010000018">
    <property type="protein sequence ID" value="KAK1290511.1"/>
    <property type="molecule type" value="Genomic_DNA"/>
</dbReference>
<dbReference type="GO" id="GO:0009535">
    <property type="term" value="C:chloroplast thylakoid membrane"/>
    <property type="evidence" value="ECO:0007669"/>
    <property type="project" value="TreeGrafter"/>
</dbReference>
<dbReference type="InterPro" id="IPR012677">
    <property type="entry name" value="Nucleotide-bd_a/b_plait_sf"/>
</dbReference>
<feature type="domain" description="RRM" evidence="3">
    <location>
        <begin position="100"/>
        <end position="178"/>
    </location>
</feature>
<dbReference type="PANTHER" id="PTHR48025">
    <property type="entry name" value="OS02G0815200 PROTEIN"/>
    <property type="match status" value="1"/>
</dbReference>
<evidence type="ECO:0000259" key="3">
    <source>
        <dbReference type="PROSITE" id="PS50102"/>
    </source>
</evidence>